<dbReference type="Pfam" id="PF02880">
    <property type="entry name" value="PGM_PMM_III"/>
    <property type="match status" value="1"/>
</dbReference>
<keyword evidence="13" id="KW-1185">Reference proteome</keyword>
<dbReference type="InterPro" id="IPR005844">
    <property type="entry name" value="A-D-PHexomutase_a/b/a-I"/>
</dbReference>
<dbReference type="EMBL" id="CP095749">
    <property type="protein sequence ID" value="WEB40752.1"/>
    <property type="molecule type" value="Genomic_DNA"/>
</dbReference>
<dbReference type="Pfam" id="PF00408">
    <property type="entry name" value="PGM_PMM_IV"/>
    <property type="match status" value="1"/>
</dbReference>
<dbReference type="PRINTS" id="PR00509">
    <property type="entry name" value="PGMPMM"/>
</dbReference>
<dbReference type="InterPro" id="IPR005843">
    <property type="entry name" value="A-D-PHexomutase_C"/>
</dbReference>
<evidence type="ECO:0000259" key="9">
    <source>
        <dbReference type="Pfam" id="PF02878"/>
    </source>
</evidence>
<dbReference type="Pfam" id="PF02878">
    <property type="entry name" value="PGM_PMM_I"/>
    <property type="match status" value="1"/>
</dbReference>
<feature type="domain" description="Alpha-D-phosphohexomutase C-terminal" evidence="8">
    <location>
        <begin position="508"/>
        <end position="540"/>
    </location>
</feature>
<dbReference type="CDD" id="cd05799">
    <property type="entry name" value="PGM2"/>
    <property type="match status" value="1"/>
</dbReference>
<dbReference type="SUPFAM" id="SSF55957">
    <property type="entry name" value="Phosphoglucomutase, C-terminal domain"/>
    <property type="match status" value="1"/>
</dbReference>
<accession>A0ABY8AB67</accession>
<comment type="cofactor">
    <cofactor evidence="1">
        <name>Mg(2+)</name>
        <dbReference type="ChEBI" id="CHEBI:18420"/>
    </cofactor>
</comment>
<evidence type="ECO:0000256" key="4">
    <source>
        <dbReference type="ARBA" id="ARBA00022723"/>
    </source>
</evidence>
<name>A0ABY8AB67_9ACTN</name>
<reference evidence="12 13" key="1">
    <citation type="submission" date="2022-03" db="EMBL/GenBank/DDBJ databases">
        <title>Streptomyces yunnanensis P86,complete genome.</title>
        <authorList>
            <person name="Chen S."/>
            <person name="Zhang Q."/>
        </authorList>
    </citation>
    <scope>NUCLEOTIDE SEQUENCE [LARGE SCALE GENOMIC DNA]</scope>
    <source>
        <strain evidence="12 13">P86</strain>
    </source>
</reference>
<sequence length="561" mass="58639">MATVPAELISRAQAWLAEDPDPETREELAGLIEADRHEELAARFAGTLQFGTAGLRGELGAGPMRMNRSVVIRAAAGLAAYLKDGEQDGGGLVVIGYDARYKSADFARDTAAVMVGAGLRAALLPRPLPTPVLAFAIRHLGAVAGIEVTASHNPPRDNGYKVYLGDGSQIVPPADGQIADRIAAVRSLSDVPRPEAGWETLDDSVLAAYLERTDAVLTPGSPRSIDVVYTPMHGVGRDTLVAAFARAGFPAPTVVAEQAEPDPDFPTVAFPNPEEPGAMDLAFATARSKAPGSVDIVIANDPDADRCAVAVPAPGTPEGWRMLRGDEVGALLAAHLVRKGATGTFATTIVSSQLMSRIADGAALPYEETLTGFKWLARVDGLRYAYEEALGYCVDPEGVRDKDGITAALLIAELAAELKQSGRTLSDLLDDLAVEFGLHATDQLSVRVEDLSLIADAMRRLRAEPPVALAGLKVARADDLNAGSAALPPTDGLRYYLAGAPADGIEAARVVVRPSGTEPKLKCYLEVVVPVADASGLPDARAKATATLTAIKKDLSAAAGI</sequence>
<feature type="domain" description="Alpha-D-phosphohexomutase alpha/beta/alpha" evidence="10">
    <location>
        <begin position="213"/>
        <end position="310"/>
    </location>
</feature>
<comment type="similarity">
    <text evidence="2 7">Belongs to the phosphohexose mutase family.</text>
</comment>
<evidence type="ECO:0000256" key="1">
    <source>
        <dbReference type="ARBA" id="ARBA00001946"/>
    </source>
</evidence>
<evidence type="ECO:0000259" key="11">
    <source>
        <dbReference type="Pfam" id="PF02880"/>
    </source>
</evidence>
<feature type="domain" description="Alpha-D-phosphohexomutase alpha/beta/alpha" evidence="11">
    <location>
        <begin position="325"/>
        <end position="432"/>
    </location>
</feature>
<dbReference type="InterPro" id="IPR036900">
    <property type="entry name" value="A-D-PHexomutase_C_sf"/>
</dbReference>
<protein>
    <submittedName>
        <fullName evidence="12">Phospho-sugar mutase</fullName>
    </submittedName>
</protein>
<dbReference type="PANTHER" id="PTHR45745">
    <property type="entry name" value="PHOSPHOMANNOMUTASE 45A"/>
    <property type="match status" value="1"/>
</dbReference>
<evidence type="ECO:0000259" key="10">
    <source>
        <dbReference type="Pfam" id="PF02879"/>
    </source>
</evidence>
<proteinExistence type="inferred from homology"/>
<keyword evidence="5 7" id="KW-0460">Magnesium</keyword>
<keyword evidence="6" id="KW-0413">Isomerase</keyword>
<dbReference type="Proteomes" id="UP001218629">
    <property type="component" value="Chromosome"/>
</dbReference>
<dbReference type="InterPro" id="IPR005846">
    <property type="entry name" value="A-D-PHexomutase_a/b/a-III"/>
</dbReference>
<gene>
    <name evidence="12" type="ORF">MOV08_16665</name>
</gene>
<dbReference type="InterPro" id="IPR016066">
    <property type="entry name" value="A-D-PHexomutase_CS"/>
</dbReference>
<dbReference type="RefSeq" id="WP_275307892.1">
    <property type="nucleotide sequence ID" value="NZ_CP095749.1"/>
</dbReference>
<evidence type="ECO:0000313" key="12">
    <source>
        <dbReference type="EMBL" id="WEB40752.1"/>
    </source>
</evidence>
<dbReference type="InterPro" id="IPR005841">
    <property type="entry name" value="Alpha-D-phosphohexomutase_SF"/>
</dbReference>
<dbReference type="Gene3D" id="3.30.310.50">
    <property type="entry name" value="Alpha-D-phosphohexomutase, C-terminal domain"/>
    <property type="match status" value="1"/>
</dbReference>
<dbReference type="PANTHER" id="PTHR45745:SF1">
    <property type="entry name" value="PHOSPHOGLUCOMUTASE 2B-RELATED"/>
    <property type="match status" value="1"/>
</dbReference>
<feature type="domain" description="Alpha-D-phosphohexomutase alpha/beta/alpha" evidence="9">
    <location>
        <begin position="49"/>
        <end position="185"/>
    </location>
</feature>
<dbReference type="Pfam" id="PF02879">
    <property type="entry name" value="PGM_PMM_II"/>
    <property type="match status" value="1"/>
</dbReference>
<evidence type="ECO:0000256" key="3">
    <source>
        <dbReference type="ARBA" id="ARBA00022553"/>
    </source>
</evidence>
<evidence type="ECO:0000313" key="13">
    <source>
        <dbReference type="Proteomes" id="UP001218629"/>
    </source>
</evidence>
<dbReference type="InterPro" id="IPR005845">
    <property type="entry name" value="A-D-PHexomutase_a/b/a-II"/>
</dbReference>
<evidence type="ECO:0000259" key="8">
    <source>
        <dbReference type="Pfam" id="PF00408"/>
    </source>
</evidence>
<dbReference type="SUPFAM" id="SSF53738">
    <property type="entry name" value="Phosphoglucomutase, first 3 domains"/>
    <property type="match status" value="3"/>
</dbReference>
<evidence type="ECO:0000256" key="5">
    <source>
        <dbReference type="ARBA" id="ARBA00022842"/>
    </source>
</evidence>
<evidence type="ECO:0000256" key="2">
    <source>
        <dbReference type="ARBA" id="ARBA00010231"/>
    </source>
</evidence>
<dbReference type="Gene3D" id="3.40.120.10">
    <property type="entry name" value="Alpha-D-Glucose-1,6-Bisphosphate, subunit A, domain 3"/>
    <property type="match status" value="3"/>
</dbReference>
<dbReference type="PROSITE" id="PS00710">
    <property type="entry name" value="PGM_PMM"/>
    <property type="match status" value="1"/>
</dbReference>
<evidence type="ECO:0000256" key="6">
    <source>
        <dbReference type="ARBA" id="ARBA00023235"/>
    </source>
</evidence>
<dbReference type="InterPro" id="IPR016055">
    <property type="entry name" value="A-D-PHexomutase_a/b/a-I/II/III"/>
</dbReference>
<keyword evidence="3" id="KW-0597">Phosphoprotein</keyword>
<keyword evidence="4 7" id="KW-0479">Metal-binding</keyword>
<evidence type="ECO:0000256" key="7">
    <source>
        <dbReference type="RuleBase" id="RU004326"/>
    </source>
</evidence>
<organism evidence="12 13">
    <name type="scientific">Streptomyces yunnanensis</name>
    <dbReference type="NCBI Taxonomy" id="156453"/>
    <lineage>
        <taxon>Bacteria</taxon>
        <taxon>Bacillati</taxon>
        <taxon>Actinomycetota</taxon>
        <taxon>Actinomycetes</taxon>
        <taxon>Kitasatosporales</taxon>
        <taxon>Streptomycetaceae</taxon>
        <taxon>Streptomyces</taxon>
    </lineage>
</organism>